<evidence type="ECO:0008006" key="3">
    <source>
        <dbReference type="Google" id="ProtNLM"/>
    </source>
</evidence>
<protein>
    <recommendedName>
        <fullName evidence="3">F-box domain-containing protein</fullName>
    </recommendedName>
</protein>
<comment type="caution">
    <text evidence="1">The sequence shown here is derived from an EMBL/GenBank/DDBJ whole genome shotgun (WGS) entry which is preliminary data.</text>
</comment>
<organism evidence="1 2">
    <name type="scientific">Meripilus lineatus</name>
    <dbReference type="NCBI Taxonomy" id="2056292"/>
    <lineage>
        <taxon>Eukaryota</taxon>
        <taxon>Fungi</taxon>
        <taxon>Dikarya</taxon>
        <taxon>Basidiomycota</taxon>
        <taxon>Agaricomycotina</taxon>
        <taxon>Agaricomycetes</taxon>
        <taxon>Polyporales</taxon>
        <taxon>Meripilaceae</taxon>
        <taxon>Meripilus</taxon>
    </lineage>
</organism>
<evidence type="ECO:0000313" key="2">
    <source>
        <dbReference type="Proteomes" id="UP001212997"/>
    </source>
</evidence>
<reference evidence="1" key="1">
    <citation type="submission" date="2022-07" db="EMBL/GenBank/DDBJ databases">
        <title>Genome Sequence of Physisporinus lineatus.</title>
        <authorList>
            <person name="Buettner E."/>
        </authorList>
    </citation>
    <scope>NUCLEOTIDE SEQUENCE</scope>
    <source>
        <strain evidence="1">VT162</strain>
    </source>
</reference>
<gene>
    <name evidence="1" type="ORF">NLI96_g7822</name>
</gene>
<dbReference type="SUPFAM" id="SSF52047">
    <property type="entry name" value="RNI-like"/>
    <property type="match status" value="1"/>
</dbReference>
<dbReference type="EMBL" id="JANAWD010000334">
    <property type="protein sequence ID" value="KAJ3481204.1"/>
    <property type="molecule type" value="Genomic_DNA"/>
</dbReference>
<proteinExistence type="predicted"/>
<accession>A0AAD5UYN2</accession>
<evidence type="ECO:0000313" key="1">
    <source>
        <dbReference type="EMBL" id="KAJ3481204.1"/>
    </source>
</evidence>
<dbReference type="Gene3D" id="3.80.10.10">
    <property type="entry name" value="Ribonuclease Inhibitor"/>
    <property type="match status" value="1"/>
</dbReference>
<dbReference type="AlphaFoldDB" id="A0AAD5UYN2"/>
<dbReference type="InterPro" id="IPR032675">
    <property type="entry name" value="LRR_dom_sf"/>
</dbReference>
<dbReference type="Proteomes" id="UP001212997">
    <property type="component" value="Unassembled WGS sequence"/>
</dbReference>
<keyword evidence="2" id="KW-1185">Reference proteome</keyword>
<sequence>MLQSKPEMCHWVKELCFEYSSPKIVGQSSKHAGWVGRRGLAAFTKLAGNLPGVDTLSFRFITLNKEDHESSFIALAPLKHVRHMNFYRCRGHFTALVHLIKASPSLATVSIVESGFATMGEIQELNKVTLPRLSALSIIGCTYQQDEIRSWFRSAVKNEQWRSITIDVLHQYYMEETNRLLQDAGPHLRSLSIKFPDRGPNVWVPLYEFNTGGSVAHTSHISTPAPDPATRDVALENIDLGCNPNVRDLTLHNLDISEILPLLNRFVTLEIRTLSIRLSAVAVADTTVTAYRELDKRLEESDFDGFEEFRVLYEGTSQVSQVAKKMHQGFRAMSTLDILRIEQVPAPPPPK</sequence>
<name>A0AAD5UYN2_9APHY</name>